<evidence type="ECO:0000259" key="9">
    <source>
        <dbReference type="PROSITE" id="PS50893"/>
    </source>
</evidence>
<proteinExistence type="predicted"/>
<keyword evidence="4" id="KW-0547">Nucleotide-binding</keyword>
<evidence type="ECO:0000256" key="3">
    <source>
        <dbReference type="ARBA" id="ARBA00022692"/>
    </source>
</evidence>
<keyword evidence="3" id="KW-0812">Transmembrane</keyword>
<sequence>MASPQGDASPLFAGDAEAARSAEVEVRDLYYTIRGKKKNDVPREVLKGISCSFPSGRLSAMMGASGSGKTSLLTLMRGLSSPGSELRGGIFCNGRPVSIDLMRSISSVVPQEDVFLSALTVRETLAYAAQLRLPPGCKKADWDARVEHILALLKLGPCAEAMVGDDRLGIRGISGGERRRLSIGTAVIGGLPQLLLCDEPTSGLDSAAAHGIVAFLKSLADRGVTVLCAILAVVPDLLPVQPPAPAAGGGGRLQRQAGRRGAALRRPRGADAGEDQPGAPLHPSPRSRSAAASGRSAGGARRHGCQPCPRPRTSRAARRPGAGRAA</sequence>
<evidence type="ECO:0000313" key="10">
    <source>
        <dbReference type="EMBL" id="CAK0866965.1"/>
    </source>
</evidence>
<dbReference type="EMBL" id="CAUYUJ010016593">
    <property type="protein sequence ID" value="CAK0866965.1"/>
    <property type="molecule type" value="Genomic_DNA"/>
</dbReference>
<keyword evidence="6" id="KW-1133">Transmembrane helix</keyword>
<keyword evidence="5" id="KW-0067">ATP-binding</keyword>
<dbReference type="InterPro" id="IPR003593">
    <property type="entry name" value="AAA+_ATPase"/>
</dbReference>
<comment type="caution">
    <text evidence="10">The sequence shown here is derived from an EMBL/GenBank/DDBJ whole genome shotgun (WGS) entry which is preliminary data.</text>
</comment>
<evidence type="ECO:0000256" key="5">
    <source>
        <dbReference type="ARBA" id="ARBA00022840"/>
    </source>
</evidence>
<accession>A0ABN9V2J8</accession>
<dbReference type="Proteomes" id="UP001189429">
    <property type="component" value="Unassembled WGS sequence"/>
</dbReference>
<keyword evidence="2" id="KW-0813">Transport</keyword>
<keyword evidence="7" id="KW-0472">Membrane</keyword>
<dbReference type="InterPro" id="IPR003439">
    <property type="entry name" value="ABC_transporter-like_ATP-bd"/>
</dbReference>
<comment type="subcellular location">
    <subcellularLocation>
        <location evidence="1">Membrane</location>
        <topology evidence="1">Multi-pass membrane protein</topology>
    </subcellularLocation>
</comment>
<evidence type="ECO:0000256" key="8">
    <source>
        <dbReference type="SAM" id="MobiDB-lite"/>
    </source>
</evidence>
<name>A0ABN9V2J8_9DINO</name>
<dbReference type="InterPro" id="IPR027417">
    <property type="entry name" value="P-loop_NTPase"/>
</dbReference>
<dbReference type="PANTHER" id="PTHR48041">
    <property type="entry name" value="ABC TRANSPORTER G FAMILY MEMBER 28"/>
    <property type="match status" value="1"/>
</dbReference>
<dbReference type="SMART" id="SM00382">
    <property type="entry name" value="AAA"/>
    <property type="match status" value="1"/>
</dbReference>
<dbReference type="PROSITE" id="PS50893">
    <property type="entry name" value="ABC_TRANSPORTER_2"/>
    <property type="match status" value="1"/>
</dbReference>
<dbReference type="InterPro" id="IPR050352">
    <property type="entry name" value="ABCG_transporters"/>
</dbReference>
<evidence type="ECO:0000256" key="6">
    <source>
        <dbReference type="ARBA" id="ARBA00022989"/>
    </source>
</evidence>
<dbReference type="PROSITE" id="PS00211">
    <property type="entry name" value="ABC_TRANSPORTER_1"/>
    <property type="match status" value="1"/>
</dbReference>
<feature type="domain" description="ABC transporter" evidence="9">
    <location>
        <begin position="24"/>
        <end position="291"/>
    </location>
</feature>
<dbReference type="Gene3D" id="3.40.50.300">
    <property type="entry name" value="P-loop containing nucleotide triphosphate hydrolases"/>
    <property type="match status" value="1"/>
</dbReference>
<evidence type="ECO:0000256" key="7">
    <source>
        <dbReference type="ARBA" id="ARBA00023136"/>
    </source>
</evidence>
<reference evidence="10" key="1">
    <citation type="submission" date="2023-10" db="EMBL/GenBank/DDBJ databases">
        <authorList>
            <person name="Chen Y."/>
            <person name="Shah S."/>
            <person name="Dougan E. K."/>
            <person name="Thang M."/>
            <person name="Chan C."/>
        </authorList>
    </citation>
    <scope>NUCLEOTIDE SEQUENCE [LARGE SCALE GENOMIC DNA]</scope>
</reference>
<dbReference type="SUPFAM" id="SSF52540">
    <property type="entry name" value="P-loop containing nucleoside triphosphate hydrolases"/>
    <property type="match status" value="1"/>
</dbReference>
<feature type="region of interest" description="Disordered" evidence="8">
    <location>
        <begin position="244"/>
        <end position="326"/>
    </location>
</feature>
<protein>
    <recommendedName>
        <fullName evidence="9">ABC transporter domain-containing protein</fullName>
    </recommendedName>
</protein>
<evidence type="ECO:0000256" key="1">
    <source>
        <dbReference type="ARBA" id="ARBA00004141"/>
    </source>
</evidence>
<evidence type="ECO:0000256" key="4">
    <source>
        <dbReference type="ARBA" id="ARBA00022741"/>
    </source>
</evidence>
<dbReference type="Pfam" id="PF00005">
    <property type="entry name" value="ABC_tran"/>
    <property type="match status" value="1"/>
</dbReference>
<gene>
    <name evidence="10" type="ORF">PCOR1329_LOCUS54005</name>
</gene>
<dbReference type="PANTHER" id="PTHR48041:SF139">
    <property type="entry name" value="PROTEIN SCARLET"/>
    <property type="match status" value="1"/>
</dbReference>
<dbReference type="InterPro" id="IPR017871">
    <property type="entry name" value="ABC_transporter-like_CS"/>
</dbReference>
<evidence type="ECO:0000313" key="11">
    <source>
        <dbReference type="Proteomes" id="UP001189429"/>
    </source>
</evidence>
<organism evidence="10 11">
    <name type="scientific">Prorocentrum cordatum</name>
    <dbReference type="NCBI Taxonomy" id="2364126"/>
    <lineage>
        <taxon>Eukaryota</taxon>
        <taxon>Sar</taxon>
        <taxon>Alveolata</taxon>
        <taxon>Dinophyceae</taxon>
        <taxon>Prorocentrales</taxon>
        <taxon>Prorocentraceae</taxon>
        <taxon>Prorocentrum</taxon>
    </lineage>
</organism>
<keyword evidence="11" id="KW-1185">Reference proteome</keyword>
<feature type="compositionally biased region" description="Low complexity" evidence="8">
    <location>
        <begin position="284"/>
        <end position="299"/>
    </location>
</feature>
<evidence type="ECO:0000256" key="2">
    <source>
        <dbReference type="ARBA" id="ARBA00022448"/>
    </source>
</evidence>